<gene>
    <name evidence="3" type="ORF">RB602_12645</name>
</gene>
<organism evidence="3 4">
    <name type="scientific">Alterisphingorhabdus coralli</name>
    <dbReference type="NCBI Taxonomy" id="3071408"/>
    <lineage>
        <taxon>Bacteria</taxon>
        <taxon>Pseudomonadati</taxon>
        <taxon>Pseudomonadota</taxon>
        <taxon>Alphaproteobacteria</taxon>
        <taxon>Sphingomonadales</taxon>
        <taxon>Sphingomonadaceae</taxon>
        <taxon>Alterisphingorhabdus (ex Yan et al. 2024)</taxon>
    </lineage>
</organism>
<evidence type="ECO:0000313" key="4">
    <source>
        <dbReference type="Proteomes" id="UP001302429"/>
    </source>
</evidence>
<feature type="domain" description="EF-hand" evidence="2">
    <location>
        <begin position="43"/>
        <end position="62"/>
    </location>
</feature>
<feature type="chain" id="PRO_5041689157" description="EF-hand domain-containing protein" evidence="1">
    <location>
        <begin position="25"/>
        <end position="109"/>
    </location>
</feature>
<dbReference type="InterPro" id="IPR011992">
    <property type="entry name" value="EF-hand-dom_pair"/>
</dbReference>
<accession>A0AA97F675</accession>
<keyword evidence="4" id="KW-1185">Reference proteome</keyword>
<evidence type="ECO:0000256" key="1">
    <source>
        <dbReference type="SAM" id="SignalP"/>
    </source>
</evidence>
<dbReference type="RefSeq" id="WP_317080946.1">
    <property type="nucleotide sequence ID" value="NZ_CP136594.1"/>
</dbReference>
<dbReference type="PROSITE" id="PS00018">
    <property type="entry name" value="EF_HAND_1"/>
    <property type="match status" value="2"/>
</dbReference>
<dbReference type="InterPro" id="IPR002048">
    <property type="entry name" value="EF_hand_dom"/>
</dbReference>
<dbReference type="AlphaFoldDB" id="A0AA97F675"/>
<dbReference type="GO" id="GO:0005509">
    <property type="term" value="F:calcium ion binding"/>
    <property type="evidence" value="ECO:0007669"/>
    <property type="project" value="InterPro"/>
</dbReference>
<feature type="domain" description="EF-hand" evidence="2">
    <location>
        <begin position="89"/>
        <end position="105"/>
    </location>
</feature>
<feature type="signal peptide" evidence="1">
    <location>
        <begin position="1"/>
        <end position="24"/>
    </location>
</feature>
<dbReference type="InterPro" id="IPR018247">
    <property type="entry name" value="EF_Hand_1_Ca_BS"/>
</dbReference>
<keyword evidence="1" id="KW-0732">Signal</keyword>
<evidence type="ECO:0000313" key="3">
    <source>
        <dbReference type="EMBL" id="WOE74686.1"/>
    </source>
</evidence>
<dbReference type="Proteomes" id="UP001302429">
    <property type="component" value="Chromosome"/>
</dbReference>
<dbReference type="Gene3D" id="1.10.238.10">
    <property type="entry name" value="EF-hand"/>
    <property type="match status" value="1"/>
</dbReference>
<protein>
    <recommendedName>
        <fullName evidence="2">EF-hand domain-containing protein</fullName>
    </recommendedName>
</protein>
<dbReference type="Pfam" id="PF13202">
    <property type="entry name" value="EF-hand_5"/>
    <property type="match status" value="2"/>
</dbReference>
<evidence type="ECO:0000259" key="2">
    <source>
        <dbReference type="Pfam" id="PF13202"/>
    </source>
</evidence>
<dbReference type="EMBL" id="CP136594">
    <property type="protein sequence ID" value="WOE74686.1"/>
    <property type="molecule type" value="Genomic_DNA"/>
</dbReference>
<dbReference type="KEGG" id="acoa:RB602_12645"/>
<name>A0AA97F675_9SPHN</name>
<dbReference type="SUPFAM" id="SSF47473">
    <property type="entry name" value="EF-hand"/>
    <property type="match status" value="1"/>
</dbReference>
<reference evidence="3 4" key="1">
    <citation type="submission" date="2023-10" db="EMBL/GenBank/DDBJ databases">
        <title>Complete genome sequence of a Sphingomonadaceae bacterium.</title>
        <authorList>
            <person name="Yan C."/>
        </authorList>
    </citation>
    <scope>NUCLEOTIDE SEQUENCE [LARGE SCALE GENOMIC DNA]</scope>
    <source>
        <strain evidence="3 4">SCSIO 66989</strain>
    </source>
</reference>
<proteinExistence type="predicted"/>
<sequence>MTRKISGIAAVSSLFLVTASLALAGPAMAQSASNKAKIAHKNFVAADASKDGALSTSEFKKFIDMSASAGLGQAPTIKRMGAYSYAYSRVDKNGDGKVTWNELRTAAAK</sequence>